<gene>
    <name evidence="1" type="ORF">SAMN02745178_02428</name>
</gene>
<dbReference type="AlphaFoldDB" id="A0A1T4XW65"/>
<keyword evidence="2" id="KW-1185">Reference proteome</keyword>
<name>A0A1T4XW65_9FIRM</name>
<organism evidence="1 2">
    <name type="scientific">Gemmiger formicilis</name>
    <dbReference type="NCBI Taxonomy" id="745368"/>
    <lineage>
        <taxon>Bacteria</taxon>
        <taxon>Bacillati</taxon>
        <taxon>Bacillota</taxon>
        <taxon>Clostridia</taxon>
        <taxon>Eubacteriales</taxon>
        <taxon>Gemmiger</taxon>
    </lineage>
</organism>
<sequence>MYSSVPVVFYAEVYCAWRGVTIYHYMCLDTCNERCYTVKVGITEETEETT</sequence>
<accession>A0A1T4XW65</accession>
<reference evidence="1 2" key="1">
    <citation type="submission" date="2017-02" db="EMBL/GenBank/DDBJ databases">
        <authorList>
            <person name="Peterson S.W."/>
        </authorList>
    </citation>
    <scope>NUCLEOTIDE SEQUENCE [LARGE SCALE GENOMIC DNA]</scope>
    <source>
        <strain evidence="1 2">ATCC 27749</strain>
    </source>
</reference>
<dbReference type="STRING" id="745368.SAMN02745178_02428"/>
<dbReference type="EMBL" id="FUYF01000019">
    <property type="protein sequence ID" value="SKA93754.1"/>
    <property type="molecule type" value="Genomic_DNA"/>
</dbReference>
<evidence type="ECO:0000313" key="1">
    <source>
        <dbReference type="EMBL" id="SKA93754.1"/>
    </source>
</evidence>
<dbReference type="Proteomes" id="UP000190286">
    <property type="component" value="Unassembled WGS sequence"/>
</dbReference>
<protein>
    <submittedName>
        <fullName evidence="1">Uncharacterized protein</fullName>
    </submittedName>
</protein>
<evidence type="ECO:0000313" key="2">
    <source>
        <dbReference type="Proteomes" id="UP000190286"/>
    </source>
</evidence>
<proteinExistence type="predicted"/>